<dbReference type="Proteomes" id="UP000715781">
    <property type="component" value="Unassembled WGS sequence"/>
</dbReference>
<gene>
    <name evidence="1" type="ORF">KME32_26560</name>
</gene>
<accession>A0A951Q2A8</accession>
<reference evidence="1" key="1">
    <citation type="submission" date="2021-05" db="EMBL/GenBank/DDBJ databases">
        <authorList>
            <person name="Pietrasiak N."/>
            <person name="Ward R."/>
            <person name="Stajich J.E."/>
            <person name="Kurbessoian T."/>
        </authorList>
    </citation>
    <scope>NUCLEOTIDE SEQUENCE</scope>
    <source>
        <strain evidence="1">JT2-VF2</strain>
    </source>
</reference>
<evidence type="ECO:0000313" key="2">
    <source>
        <dbReference type="Proteomes" id="UP000715781"/>
    </source>
</evidence>
<name>A0A951Q2A8_9NOST</name>
<comment type="caution">
    <text evidence="1">The sequence shown here is derived from an EMBL/GenBank/DDBJ whole genome shotgun (WGS) entry which is preliminary data.</text>
</comment>
<evidence type="ECO:0000313" key="1">
    <source>
        <dbReference type="EMBL" id="MBW4564624.1"/>
    </source>
</evidence>
<organism evidence="1 2">
    <name type="scientific">Mojavia pulchra JT2-VF2</name>
    <dbReference type="NCBI Taxonomy" id="287848"/>
    <lineage>
        <taxon>Bacteria</taxon>
        <taxon>Bacillati</taxon>
        <taxon>Cyanobacteriota</taxon>
        <taxon>Cyanophyceae</taxon>
        <taxon>Nostocales</taxon>
        <taxon>Nostocaceae</taxon>
    </lineage>
</organism>
<dbReference type="AlphaFoldDB" id="A0A951Q2A8"/>
<proteinExistence type="predicted"/>
<dbReference type="EMBL" id="JAHHHN010000024">
    <property type="protein sequence ID" value="MBW4564624.1"/>
    <property type="molecule type" value="Genomic_DNA"/>
</dbReference>
<sequence length="55" mass="6242">MSIESENPPLRLMLGADAYGMWEQKRTAEQQEFEQWREIGIDTAYKDAIVAPIGG</sequence>
<protein>
    <submittedName>
        <fullName evidence="1">Uncharacterized protein</fullName>
    </submittedName>
</protein>
<reference evidence="1" key="2">
    <citation type="journal article" date="2022" name="Microbiol. Resour. Announc.">
        <title>Metagenome Sequencing to Explore Phylogenomics of Terrestrial Cyanobacteria.</title>
        <authorList>
            <person name="Ward R.D."/>
            <person name="Stajich J.E."/>
            <person name="Johansen J.R."/>
            <person name="Huntemann M."/>
            <person name="Clum A."/>
            <person name="Foster B."/>
            <person name="Foster B."/>
            <person name="Roux S."/>
            <person name="Palaniappan K."/>
            <person name="Varghese N."/>
            <person name="Mukherjee S."/>
            <person name="Reddy T.B.K."/>
            <person name="Daum C."/>
            <person name="Copeland A."/>
            <person name="Chen I.A."/>
            <person name="Ivanova N.N."/>
            <person name="Kyrpides N.C."/>
            <person name="Shapiro N."/>
            <person name="Eloe-Fadrosh E.A."/>
            <person name="Pietrasiak N."/>
        </authorList>
    </citation>
    <scope>NUCLEOTIDE SEQUENCE</scope>
    <source>
        <strain evidence="1">JT2-VF2</strain>
    </source>
</reference>